<comment type="caution">
    <text evidence="1">The sequence shown here is derived from an EMBL/GenBank/DDBJ whole genome shotgun (WGS) entry which is preliminary data.</text>
</comment>
<evidence type="ECO:0000313" key="2">
    <source>
        <dbReference type="Proteomes" id="UP000230431"/>
    </source>
</evidence>
<dbReference type="Gene3D" id="3.30.10.20">
    <property type="match status" value="1"/>
</dbReference>
<sequence length="636" mass="68882">MNAILVLVSLPLLGINCETRNLNEINVPLPAITIDSRFVLSEAAANLVSDRESPFVTFTYLPVVGSDNVYDSVIYGMVYGVDPSQHQIASYLKVDGNFWSRPAVGSLADIVPVSGPLSFSVYDGIFAQWVFTYSSSNEAIDDWDATEILTFVVPKGTVVPACAPCWGWKGDPVVPEAVTSGRYFRNSLEQSLSNLYTIPEFGYDPRFEDLDNDLIIDSAWARFFDYVVKTPDAPLHQEVMQAYVHNLAEARMTAFGITQNLFNFMDMNDAIVVLAGSMTFGQTGIVDTINSGLNDQRIRAVLPNLPTNLDLAGFISIPELGRGGDLDGDGQSNYQEYAGGVGTPDGFDGFIDNVVNPDIAGNFMNYPQYYLAIQIRVPAGYSESDVQETGTFSVTHLPFGNRAYRFQDVVSMAYEASNDALVFSHFEGLDAGHVAYHGYDDWHEAGVYSIKINGPTSLTAVFVTKVEEERVLVPDLIGLTETQAIAKIGETCFVVGQISRLNSQTVPAGRVVNWSFQGLTEPCGAVINLTVSLGPATPPEMLVTITSPAPGLVYEVGALVPVRVIATGDSAGGPYKLVVRNAELSAPAVSAVILDFEYSFNFTLNLEGSGYFTAYLESASGASTENYLAYSVVAVR</sequence>
<dbReference type="AlphaFoldDB" id="A0A2H0RHR1"/>
<organism evidence="1 2">
    <name type="scientific">Candidatus Vogelbacteria bacterium CG10_big_fil_rev_8_21_14_0_10_49_38</name>
    <dbReference type="NCBI Taxonomy" id="1975043"/>
    <lineage>
        <taxon>Bacteria</taxon>
        <taxon>Candidatus Vogeliibacteriota</taxon>
    </lineage>
</organism>
<evidence type="ECO:0000313" key="1">
    <source>
        <dbReference type="EMBL" id="PIR46091.1"/>
    </source>
</evidence>
<proteinExistence type="predicted"/>
<dbReference type="InterPro" id="IPR005543">
    <property type="entry name" value="PASTA_dom"/>
</dbReference>
<dbReference type="Proteomes" id="UP000230431">
    <property type="component" value="Unassembled WGS sequence"/>
</dbReference>
<accession>A0A2H0RHR1</accession>
<gene>
    <name evidence="1" type="ORF">COV08_01590</name>
</gene>
<evidence type="ECO:0008006" key="3">
    <source>
        <dbReference type="Google" id="ProtNLM"/>
    </source>
</evidence>
<protein>
    <recommendedName>
        <fullName evidence="3">PASTA domain-containing protein</fullName>
    </recommendedName>
</protein>
<reference evidence="1 2" key="1">
    <citation type="submission" date="2017-09" db="EMBL/GenBank/DDBJ databases">
        <title>Depth-based differentiation of microbial function through sediment-hosted aquifers and enrichment of novel symbionts in the deep terrestrial subsurface.</title>
        <authorList>
            <person name="Probst A.J."/>
            <person name="Ladd B."/>
            <person name="Jarett J.K."/>
            <person name="Geller-Mcgrath D.E."/>
            <person name="Sieber C.M."/>
            <person name="Emerson J.B."/>
            <person name="Anantharaman K."/>
            <person name="Thomas B.C."/>
            <person name="Malmstrom R."/>
            <person name="Stieglmeier M."/>
            <person name="Klingl A."/>
            <person name="Woyke T."/>
            <person name="Ryan C.M."/>
            <person name="Banfield J.F."/>
        </authorList>
    </citation>
    <scope>NUCLEOTIDE SEQUENCE [LARGE SCALE GENOMIC DNA]</scope>
    <source>
        <strain evidence="1">CG10_big_fil_rev_8_21_14_0_10_49_38</strain>
    </source>
</reference>
<dbReference type="EMBL" id="PCYK01000012">
    <property type="protein sequence ID" value="PIR46091.1"/>
    <property type="molecule type" value="Genomic_DNA"/>
</dbReference>
<name>A0A2H0RHR1_9BACT</name>
<dbReference type="CDD" id="cd06577">
    <property type="entry name" value="PASTA_pknB"/>
    <property type="match status" value="1"/>
</dbReference>